<name>A0AA45C733_9BACT</name>
<organism evidence="8 9">
    <name type="scientific">Oceanotoga teriensis</name>
    <dbReference type="NCBI Taxonomy" id="515440"/>
    <lineage>
        <taxon>Bacteria</taxon>
        <taxon>Thermotogati</taxon>
        <taxon>Thermotogota</taxon>
        <taxon>Thermotogae</taxon>
        <taxon>Petrotogales</taxon>
        <taxon>Petrotogaceae</taxon>
        <taxon>Oceanotoga</taxon>
    </lineage>
</organism>
<dbReference type="PROSITE" id="PS50111">
    <property type="entry name" value="CHEMOTAXIS_TRANSDUC_2"/>
    <property type="match status" value="1"/>
</dbReference>
<dbReference type="Pfam" id="PF00672">
    <property type="entry name" value="HAMP"/>
    <property type="match status" value="1"/>
</dbReference>
<dbReference type="PANTHER" id="PTHR32089">
    <property type="entry name" value="METHYL-ACCEPTING CHEMOTAXIS PROTEIN MCPB"/>
    <property type="match status" value="1"/>
</dbReference>
<reference evidence="8 9" key="1">
    <citation type="submission" date="2018-05" db="EMBL/GenBank/DDBJ databases">
        <title>Genomic Encyclopedia of Type Strains, Phase IV (KMG-IV): sequencing the most valuable type-strain genomes for metagenomic binning, comparative biology and taxonomic classification.</title>
        <authorList>
            <person name="Goeker M."/>
        </authorList>
    </citation>
    <scope>NUCLEOTIDE SEQUENCE [LARGE SCALE GENOMIC DNA]</scope>
    <source>
        <strain evidence="8 9">DSM 24906</strain>
    </source>
</reference>
<dbReference type="PANTHER" id="PTHR32089:SF114">
    <property type="entry name" value="METHYL-ACCEPTING CHEMOTAXIS PROTEIN MCPB"/>
    <property type="match status" value="1"/>
</dbReference>
<protein>
    <submittedName>
        <fullName evidence="8">Methyl-accepting chemotaxis sensory transducer with Cache sensor</fullName>
    </submittedName>
</protein>
<dbReference type="Proteomes" id="UP000245921">
    <property type="component" value="Unassembled WGS sequence"/>
</dbReference>
<feature type="coiled-coil region" evidence="4">
    <location>
        <begin position="387"/>
        <end position="428"/>
    </location>
</feature>
<dbReference type="SMART" id="SM00283">
    <property type="entry name" value="MA"/>
    <property type="match status" value="1"/>
</dbReference>
<comment type="caution">
    <text evidence="8">The sequence shown here is derived from an EMBL/GenBank/DDBJ whole genome shotgun (WGS) entry which is preliminary data.</text>
</comment>
<dbReference type="Pfam" id="PF00015">
    <property type="entry name" value="MCPsignal"/>
    <property type="match status" value="1"/>
</dbReference>
<dbReference type="InterPro" id="IPR004089">
    <property type="entry name" value="MCPsignal_dom"/>
</dbReference>
<feature type="domain" description="Methyl-accepting transducer" evidence="6">
    <location>
        <begin position="372"/>
        <end position="611"/>
    </location>
</feature>
<dbReference type="EMBL" id="QGGI01000007">
    <property type="protein sequence ID" value="PWJ95128.1"/>
    <property type="molecule type" value="Genomic_DNA"/>
</dbReference>
<dbReference type="SMART" id="SM00304">
    <property type="entry name" value="HAMP"/>
    <property type="match status" value="1"/>
</dbReference>
<feature type="domain" description="HAMP" evidence="7">
    <location>
        <begin position="301"/>
        <end position="353"/>
    </location>
</feature>
<evidence type="ECO:0000313" key="8">
    <source>
        <dbReference type="EMBL" id="PWJ95128.1"/>
    </source>
</evidence>
<dbReference type="SUPFAM" id="SSF58104">
    <property type="entry name" value="Methyl-accepting chemotaxis protein (MCP) signaling domain"/>
    <property type="match status" value="1"/>
</dbReference>
<dbReference type="Gene3D" id="1.10.287.950">
    <property type="entry name" value="Methyl-accepting chemotaxis protein"/>
    <property type="match status" value="1"/>
</dbReference>
<evidence type="ECO:0000256" key="2">
    <source>
        <dbReference type="ARBA" id="ARBA00029447"/>
    </source>
</evidence>
<evidence type="ECO:0000259" key="7">
    <source>
        <dbReference type="PROSITE" id="PS50885"/>
    </source>
</evidence>
<keyword evidence="1 3" id="KW-0807">Transducer</keyword>
<evidence type="ECO:0000256" key="1">
    <source>
        <dbReference type="ARBA" id="ARBA00023224"/>
    </source>
</evidence>
<comment type="similarity">
    <text evidence="2">Belongs to the methyl-accepting chemotaxis (MCP) protein family.</text>
</comment>
<keyword evidence="9" id="KW-1185">Reference proteome</keyword>
<dbReference type="Gene3D" id="6.10.340.10">
    <property type="match status" value="1"/>
</dbReference>
<keyword evidence="4" id="KW-0175">Coiled coil</keyword>
<evidence type="ECO:0000313" key="9">
    <source>
        <dbReference type="Proteomes" id="UP000245921"/>
    </source>
</evidence>
<dbReference type="AlphaFoldDB" id="A0AA45C733"/>
<dbReference type="GO" id="GO:0007165">
    <property type="term" value="P:signal transduction"/>
    <property type="evidence" value="ECO:0007669"/>
    <property type="project" value="UniProtKB-KW"/>
</dbReference>
<keyword evidence="5" id="KW-0472">Membrane</keyword>
<keyword evidence="5" id="KW-1133">Transmembrane helix</keyword>
<feature type="transmembrane region" description="Helical" evidence="5">
    <location>
        <begin position="281"/>
        <end position="300"/>
    </location>
</feature>
<feature type="transmembrane region" description="Helical" evidence="5">
    <location>
        <begin position="6"/>
        <end position="27"/>
    </location>
</feature>
<dbReference type="GO" id="GO:0016020">
    <property type="term" value="C:membrane"/>
    <property type="evidence" value="ECO:0007669"/>
    <property type="project" value="InterPro"/>
</dbReference>
<proteinExistence type="inferred from homology"/>
<sequence length="658" mass="74647">MKMKLFTRILLSFLIISIIPITLLIYMQYTETSEILKNDTYQTLNSINDEKLQKIENILNKAKTDINHITNIKETQDAFTMFKGGLRLGGKESSSYQNALKDFKPFFDNYITSYQYSDIILIEKSGQILYNTTQNEMINQNINETNQTIKQLLDISQEKTNISDYIKIQNQNYIYIISPINSYGRFAGWVMLEIPEQKINQIIQNTENKKYTSYITNSNSILKTPYKNQKINEKIQTNTNSQELITSNSLLNIDENKKWTITTQVDKNEAFKTLNSFIQKLLIIAIIIIVIVITIAIIITRTITNPIKNMVKITQSISNGDLSQKIEQTRKDEIGQLAQSFNKMIKNISTIIENIKQSSETVSSSSEELSSATQEGSANSKIVSNNIEKIKQAMDTQLEKIQNSESTLEEFLDEIKILNTQSQKIEQNTNLILTSSDKGKNNIEKSINQIKNINQSTENSNKLITEFSSLTNNIGSIVDRIENISQQINLLGLNASIEAARAGEFGKGFSVVAEEIRTLSEDASKATKEINSIVENIKKQSNKIQNSMKQSVDDVSSGIKIINNTNETFEEILSSIQKINQQIKTQNEIIKTLNQNSQKVKISNDSIKNSIIESINTSDEVQEIATNQTNINEEIAESSNNLSKLVFELTEMIEKFKL</sequence>
<dbReference type="RefSeq" id="WP_109604663.1">
    <property type="nucleotide sequence ID" value="NZ_QGGI01000007.1"/>
</dbReference>
<gene>
    <name evidence="8" type="ORF">C7380_10783</name>
</gene>
<dbReference type="PROSITE" id="PS50885">
    <property type="entry name" value="HAMP"/>
    <property type="match status" value="1"/>
</dbReference>
<evidence type="ECO:0000256" key="5">
    <source>
        <dbReference type="SAM" id="Phobius"/>
    </source>
</evidence>
<keyword evidence="5" id="KW-0812">Transmembrane</keyword>
<dbReference type="InterPro" id="IPR003660">
    <property type="entry name" value="HAMP_dom"/>
</dbReference>
<evidence type="ECO:0000259" key="6">
    <source>
        <dbReference type="PROSITE" id="PS50111"/>
    </source>
</evidence>
<dbReference type="CDD" id="cd06225">
    <property type="entry name" value="HAMP"/>
    <property type="match status" value="1"/>
</dbReference>
<feature type="coiled-coil region" evidence="4">
    <location>
        <begin position="516"/>
        <end position="543"/>
    </location>
</feature>
<evidence type="ECO:0000256" key="4">
    <source>
        <dbReference type="SAM" id="Coils"/>
    </source>
</evidence>
<accession>A0AA45C733</accession>
<evidence type="ECO:0000256" key="3">
    <source>
        <dbReference type="PROSITE-ProRule" id="PRU00284"/>
    </source>
</evidence>